<dbReference type="PANTHER" id="PTHR43528">
    <property type="entry name" value="ALPHA-KETOGLUTARATE PERMEASE"/>
    <property type="match status" value="1"/>
</dbReference>
<organism evidence="13 14">
    <name type="scientific">Lederbergia citri</name>
    <dbReference type="NCBI Taxonomy" id="2833580"/>
    <lineage>
        <taxon>Bacteria</taxon>
        <taxon>Bacillati</taxon>
        <taxon>Bacillota</taxon>
        <taxon>Bacilli</taxon>
        <taxon>Bacillales</taxon>
        <taxon>Bacillaceae</taxon>
        <taxon>Lederbergia</taxon>
    </lineage>
</organism>
<dbReference type="Proteomes" id="UP000681414">
    <property type="component" value="Unassembled WGS sequence"/>
</dbReference>
<comment type="function">
    <text evidence="9">May be a proton symporter involved in the uptake of osmolytes such as proline and glycine betaine.</text>
</comment>
<evidence type="ECO:0000256" key="4">
    <source>
        <dbReference type="ARBA" id="ARBA00022475"/>
    </source>
</evidence>
<feature type="transmembrane region" description="Helical" evidence="11">
    <location>
        <begin position="267"/>
        <end position="285"/>
    </location>
</feature>
<dbReference type="RefSeq" id="WP_213127033.1">
    <property type="nucleotide sequence ID" value="NZ_JAGYPG010000005.1"/>
</dbReference>
<evidence type="ECO:0000256" key="9">
    <source>
        <dbReference type="ARBA" id="ARBA00037295"/>
    </source>
</evidence>
<evidence type="ECO:0000313" key="13">
    <source>
        <dbReference type="EMBL" id="MBS4197805.1"/>
    </source>
</evidence>
<comment type="caution">
    <text evidence="13">The sequence shown here is derived from an EMBL/GenBank/DDBJ whole genome shotgun (WGS) entry which is preliminary data.</text>
</comment>
<feature type="transmembrane region" description="Helical" evidence="11">
    <location>
        <begin position="429"/>
        <end position="447"/>
    </location>
</feature>
<keyword evidence="4" id="KW-1003">Cell membrane</keyword>
<feature type="transmembrane region" description="Helical" evidence="11">
    <location>
        <begin position="53"/>
        <end position="71"/>
    </location>
</feature>
<feature type="transmembrane region" description="Helical" evidence="11">
    <location>
        <begin position="185"/>
        <end position="204"/>
    </location>
</feature>
<dbReference type="PROSITE" id="PS50850">
    <property type="entry name" value="MFS"/>
    <property type="match status" value="1"/>
</dbReference>
<keyword evidence="5 11" id="KW-0812">Transmembrane</keyword>
<evidence type="ECO:0000256" key="3">
    <source>
        <dbReference type="ARBA" id="ARBA00022448"/>
    </source>
</evidence>
<keyword evidence="7 11" id="KW-1133">Transmembrane helix</keyword>
<feature type="transmembrane region" description="Helical" evidence="11">
    <location>
        <begin position="77"/>
        <end position="98"/>
    </location>
</feature>
<feature type="domain" description="Major facilitator superfamily (MFS) profile" evidence="12">
    <location>
        <begin position="38"/>
        <end position="451"/>
    </location>
</feature>
<evidence type="ECO:0000256" key="7">
    <source>
        <dbReference type="ARBA" id="ARBA00022989"/>
    </source>
</evidence>
<feature type="transmembrane region" description="Helical" evidence="11">
    <location>
        <begin position="359"/>
        <end position="379"/>
    </location>
</feature>
<name>A0A942TGY2_9BACI</name>
<dbReference type="InterPro" id="IPR020846">
    <property type="entry name" value="MFS_dom"/>
</dbReference>
<dbReference type="GO" id="GO:0005886">
    <property type="term" value="C:plasma membrane"/>
    <property type="evidence" value="ECO:0007669"/>
    <property type="project" value="UniProtKB-SubCell"/>
</dbReference>
<keyword evidence="8 11" id="KW-0472">Membrane</keyword>
<evidence type="ECO:0000256" key="2">
    <source>
        <dbReference type="ARBA" id="ARBA00008240"/>
    </source>
</evidence>
<keyword evidence="3" id="KW-0813">Transport</keyword>
<dbReference type="Gene3D" id="1.20.1250.20">
    <property type="entry name" value="MFS general substrate transporter like domains"/>
    <property type="match status" value="2"/>
</dbReference>
<evidence type="ECO:0000256" key="5">
    <source>
        <dbReference type="ARBA" id="ARBA00022692"/>
    </source>
</evidence>
<dbReference type="FunFam" id="1.20.1250.20:FF:000001">
    <property type="entry name" value="Dicarboxylate MFS transporter"/>
    <property type="match status" value="1"/>
</dbReference>
<feature type="transmembrane region" description="Helical" evidence="11">
    <location>
        <begin position="400"/>
        <end position="423"/>
    </location>
</feature>
<sequence>MDQIKEKVDKDNNKKKRKKYKVHKDDITVIDKDIAKKAVVATSLGNAMEWFDFGIYSYLVVIIGKVFYSGVSDSAQLVFSFGTFAVAFLVRPIGGMFFGMLGDRLGRKRILAVTLIMMSIATFLIGLIPVYSTIGIAAPILLLIARLVQGFSAGGEYAGAMTFIAESTPDKKRGFMASGLEVGTLAGYIGGAGLVTILTFALGSETMLNWGWRIPFLIAGPIGIIGLYLRNHLEESPAFAAMEEKIEETQNKPHVSMKELFLYHRRSLLMCLVLVFFYNVIDYTVLTYMPSHLTGVLGYGDTKGLLLIIIVMFIMIPTVLAIGYFGDRVGNKKIIQASLIGITLLSIPSFLLIGSGNNWLVFLGLLILGVFLAAIKATMTSQLPSLFFTEVRYGGLAITYNISASLFGGTAPLLISWLISITANQLIPAYYLIFVSLIGIVVVTLFLKNTSGKPLRGSPPAVAEKHEIKEVIEEMDEALWWSAEKQKIDKKIELMEENK</sequence>
<keyword evidence="14" id="KW-1185">Reference proteome</keyword>
<evidence type="ECO:0000256" key="8">
    <source>
        <dbReference type="ARBA" id="ARBA00023136"/>
    </source>
</evidence>
<dbReference type="PROSITE" id="PS00217">
    <property type="entry name" value="SUGAR_TRANSPORT_2"/>
    <property type="match status" value="1"/>
</dbReference>
<feature type="transmembrane region" description="Helical" evidence="11">
    <location>
        <begin position="305"/>
        <end position="325"/>
    </location>
</feature>
<evidence type="ECO:0000256" key="1">
    <source>
        <dbReference type="ARBA" id="ARBA00004651"/>
    </source>
</evidence>
<dbReference type="Pfam" id="PF07690">
    <property type="entry name" value="MFS_1"/>
    <property type="match status" value="1"/>
</dbReference>
<dbReference type="SUPFAM" id="SSF103473">
    <property type="entry name" value="MFS general substrate transporter"/>
    <property type="match status" value="1"/>
</dbReference>
<dbReference type="CDD" id="cd17366">
    <property type="entry name" value="MFS_ProP"/>
    <property type="match status" value="1"/>
</dbReference>
<feature type="transmembrane region" description="Helical" evidence="11">
    <location>
        <begin position="110"/>
        <end position="134"/>
    </location>
</feature>
<dbReference type="InterPro" id="IPR036259">
    <property type="entry name" value="MFS_trans_sf"/>
</dbReference>
<feature type="transmembrane region" description="Helical" evidence="11">
    <location>
        <begin position="210"/>
        <end position="229"/>
    </location>
</feature>
<protein>
    <recommendedName>
        <fullName evidence="10">Putative proline/betaine transporter</fullName>
    </recommendedName>
</protein>
<evidence type="ECO:0000256" key="6">
    <source>
        <dbReference type="ARBA" id="ARBA00022847"/>
    </source>
</evidence>
<dbReference type="AlphaFoldDB" id="A0A942TGY2"/>
<dbReference type="EMBL" id="JAGYPG010000005">
    <property type="protein sequence ID" value="MBS4197805.1"/>
    <property type="molecule type" value="Genomic_DNA"/>
</dbReference>
<dbReference type="GO" id="GO:0015293">
    <property type="term" value="F:symporter activity"/>
    <property type="evidence" value="ECO:0007669"/>
    <property type="project" value="UniProtKB-KW"/>
</dbReference>
<evidence type="ECO:0000313" key="14">
    <source>
        <dbReference type="Proteomes" id="UP000681414"/>
    </source>
</evidence>
<keyword evidence="6" id="KW-0769">Symport</keyword>
<accession>A0A942TGY2</accession>
<dbReference type="InterPro" id="IPR051084">
    <property type="entry name" value="H+-coupled_symporters"/>
</dbReference>
<feature type="transmembrane region" description="Helical" evidence="11">
    <location>
        <begin position="334"/>
        <end position="353"/>
    </location>
</feature>
<reference evidence="13 14" key="1">
    <citation type="submission" date="2021-05" db="EMBL/GenBank/DDBJ databases">
        <title>Novel Bacillus species.</title>
        <authorList>
            <person name="Liu G."/>
        </authorList>
    </citation>
    <scope>NUCLEOTIDE SEQUENCE [LARGE SCALE GENOMIC DNA]</scope>
    <source>
        <strain evidence="14">FJAT-49780</strain>
    </source>
</reference>
<feature type="transmembrane region" description="Helical" evidence="11">
    <location>
        <begin position="140"/>
        <end position="164"/>
    </location>
</feature>
<evidence type="ECO:0000256" key="10">
    <source>
        <dbReference type="ARBA" id="ARBA00039918"/>
    </source>
</evidence>
<evidence type="ECO:0000259" key="12">
    <source>
        <dbReference type="PROSITE" id="PS50850"/>
    </source>
</evidence>
<dbReference type="PANTHER" id="PTHR43528:SF1">
    <property type="entry name" value="ALPHA-KETOGLUTARATE PERMEASE"/>
    <property type="match status" value="1"/>
</dbReference>
<dbReference type="InterPro" id="IPR005829">
    <property type="entry name" value="Sugar_transporter_CS"/>
</dbReference>
<gene>
    <name evidence="13" type="ORF">KHA97_22450</name>
</gene>
<dbReference type="InterPro" id="IPR011701">
    <property type="entry name" value="MFS"/>
</dbReference>
<comment type="subcellular location">
    <subcellularLocation>
        <location evidence="1">Cell membrane</location>
        <topology evidence="1">Multi-pass membrane protein</topology>
    </subcellularLocation>
</comment>
<comment type="similarity">
    <text evidence="2">Belongs to the major facilitator superfamily. Metabolite:H+ Symporter (MHS) family (TC 2.A.1.6) family.</text>
</comment>
<evidence type="ECO:0000256" key="11">
    <source>
        <dbReference type="SAM" id="Phobius"/>
    </source>
</evidence>
<proteinExistence type="inferred from homology"/>